<evidence type="ECO:0000259" key="6">
    <source>
        <dbReference type="SMART" id="SM00244"/>
    </source>
</evidence>
<dbReference type="InterPro" id="IPR036013">
    <property type="entry name" value="Band_7/SPFH_dom_sf"/>
</dbReference>
<keyword evidence="5" id="KW-0812">Transmembrane</keyword>
<organism evidence="7 8">
    <name type="scientific">Allocoleopsis franciscana PCC 7113</name>
    <dbReference type="NCBI Taxonomy" id="1173027"/>
    <lineage>
        <taxon>Bacteria</taxon>
        <taxon>Bacillati</taxon>
        <taxon>Cyanobacteriota</taxon>
        <taxon>Cyanophyceae</taxon>
        <taxon>Coleofasciculales</taxon>
        <taxon>Coleofasciculaceae</taxon>
        <taxon>Allocoleopsis</taxon>
        <taxon>Allocoleopsis franciscana</taxon>
    </lineage>
</organism>
<evidence type="ECO:0000256" key="1">
    <source>
        <dbReference type="ARBA" id="ARBA00004370"/>
    </source>
</evidence>
<dbReference type="Pfam" id="PF01145">
    <property type="entry name" value="Band_7"/>
    <property type="match status" value="1"/>
</dbReference>
<evidence type="ECO:0000313" key="7">
    <source>
        <dbReference type="EMBL" id="AFZ20978.1"/>
    </source>
</evidence>
<evidence type="ECO:0000256" key="5">
    <source>
        <dbReference type="SAM" id="Phobius"/>
    </source>
</evidence>
<dbReference type="HOGENOM" id="CLU_039480_0_0_3"/>
<dbReference type="Gene3D" id="3.30.479.30">
    <property type="entry name" value="Band 7 domain"/>
    <property type="match status" value="1"/>
</dbReference>
<gene>
    <name evidence="7" type="ORF">Mic7113_5329</name>
</gene>
<feature type="transmembrane region" description="Helical" evidence="5">
    <location>
        <begin position="39"/>
        <end position="60"/>
    </location>
</feature>
<feature type="domain" description="Band 7" evidence="6">
    <location>
        <begin position="62"/>
        <end position="236"/>
    </location>
</feature>
<dbReference type="STRING" id="1173027.Mic7113_5329"/>
<dbReference type="KEGG" id="mic:Mic7113_5329"/>
<dbReference type="GO" id="GO:0002020">
    <property type="term" value="F:protease binding"/>
    <property type="evidence" value="ECO:0007669"/>
    <property type="project" value="TreeGrafter"/>
</dbReference>
<dbReference type="PANTHER" id="PTHR13806:SF46">
    <property type="entry name" value="FLOTILLIN-1-RELATED"/>
    <property type="match status" value="1"/>
</dbReference>
<dbReference type="GO" id="GO:0072659">
    <property type="term" value="P:protein localization to plasma membrane"/>
    <property type="evidence" value="ECO:0007669"/>
    <property type="project" value="TreeGrafter"/>
</dbReference>
<evidence type="ECO:0000256" key="4">
    <source>
        <dbReference type="SAM" id="Coils"/>
    </source>
</evidence>
<accession>K9WLA7</accession>
<dbReference type="EMBL" id="CP003630">
    <property type="protein sequence ID" value="AFZ20978.1"/>
    <property type="molecule type" value="Genomic_DNA"/>
</dbReference>
<dbReference type="Proteomes" id="UP000010471">
    <property type="component" value="Chromosome"/>
</dbReference>
<comment type="similarity">
    <text evidence="2">Belongs to the band 7/mec-2 family. Flotillin subfamily.</text>
</comment>
<keyword evidence="5" id="KW-1133">Transmembrane helix</keyword>
<name>K9WLA7_9CYAN</name>
<dbReference type="CDD" id="cd03399">
    <property type="entry name" value="SPFH_flotillin"/>
    <property type="match status" value="1"/>
</dbReference>
<dbReference type="AlphaFoldDB" id="K9WLA7"/>
<dbReference type="eggNOG" id="COG2268">
    <property type="taxonomic scope" value="Bacteria"/>
</dbReference>
<dbReference type="PATRIC" id="fig|1173027.3.peg.5904"/>
<keyword evidence="8" id="KW-1185">Reference proteome</keyword>
<dbReference type="InterPro" id="IPR001107">
    <property type="entry name" value="Band_7"/>
</dbReference>
<dbReference type="RefSeq" id="WP_015185111.1">
    <property type="nucleotide sequence ID" value="NC_019738.1"/>
</dbReference>
<reference evidence="7 8" key="1">
    <citation type="submission" date="2012-06" db="EMBL/GenBank/DDBJ databases">
        <title>Finished chromosome of genome of Microcoleus sp. PCC 7113.</title>
        <authorList>
            <consortium name="US DOE Joint Genome Institute"/>
            <person name="Gugger M."/>
            <person name="Coursin T."/>
            <person name="Rippka R."/>
            <person name="Tandeau De Marsac N."/>
            <person name="Huntemann M."/>
            <person name="Wei C.-L."/>
            <person name="Han J."/>
            <person name="Detter J.C."/>
            <person name="Han C."/>
            <person name="Tapia R."/>
            <person name="Chen A."/>
            <person name="Kyrpides N."/>
            <person name="Mavromatis K."/>
            <person name="Markowitz V."/>
            <person name="Szeto E."/>
            <person name="Ivanova N."/>
            <person name="Pagani I."/>
            <person name="Pati A."/>
            <person name="Goodwin L."/>
            <person name="Nordberg H.P."/>
            <person name="Cantor M.N."/>
            <person name="Hua S.X."/>
            <person name="Woyke T."/>
            <person name="Kerfeld C.A."/>
        </authorList>
    </citation>
    <scope>NUCLEOTIDE SEQUENCE [LARGE SCALE GENOMIC DNA]</scope>
    <source>
        <strain evidence="7 8">PCC 7113</strain>
    </source>
</reference>
<protein>
    <recommendedName>
        <fullName evidence="6">Band 7 domain-containing protein</fullName>
    </recommendedName>
</protein>
<comment type="subcellular location">
    <subcellularLocation>
        <location evidence="1">Membrane</location>
    </subcellularLocation>
</comment>
<dbReference type="SUPFAM" id="SSF117892">
    <property type="entry name" value="Band 7/SPFH domain"/>
    <property type="match status" value="1"/>
</dbReference>
<dbReference type="SMART" id="SM00244">
    <property type="entry name" value="PHB"/>
    <property type="match status" value="1"/>
</dbReference>
<evidence type="ECO:0000313" key="8">
    <source>
        <dbReference type="Proteomes" id="UP000010471"/>
    </source>
</evidence>
<keyword evidence="3 5" id="KW-0472">Membrane</keyword>
<evidence type="ECO:0000256" key="3">
    <source>
        <dbReference type="ARBA" id="ARBA00023136"/>
    </source>
</evidence>
<dbReference type="GO" id="GO:0005886">
    <property type="term" value="C:plasma membrane"/>
    <property type="evidence" value="ECO:0007669"/>
    <property type="project" value="TreeGrafter"/>
</dbReference>
<evidence type="ECO:0000256" key="2">
    <source>
        <dbReference type="ARBA" id="ARBA00007161"/>
    </source>
</evidence>
<dbReference type="PANTHER" id="PTHR13806">
    <property type="entry name" value="FLOTILLIN-RELATED"/>
    <property type="match status" value="1"/>
</dbReference>
<proteinExistence type="inferred from homology"/>
<feature type="coiled-coil region" evidence="4">
    <location>
        <begin position="241"/>
        <end position="330"/>
    </location>
</feature>
<dbReference type="InterPro" id="IPR027705">
    <property type="entry name" value="Flotillin_fam"/>
</dbReference>
<sequence>MNIQPQFKSFFEQDVAVVQLAQLPPNSPTRNQRNGFEGLFFTSLPIALSIFGVIVFVWFLKSFLCICKPNEVLILSGRKRRTKDGQELGYRVLTGGRAIRIPIVETIKRMDVTTMPVRVEVKNAYAKGGTPLNIQAIANVKISTDPAVVGNAIERFLDRDRSELTRVSRETLEGYLRGVVATLTPEELNEDRLSFAERIASDVSRDLTKLGLQLDILKIQSVSDDVDYLKSLGRRQIALIIRDAEIAESNAIAEAEQIEAECEEHAEVAKTQNRIIILEKENELRKIKAKLEQKSRSEEEITTAAAKEKKAKAEQVLQAFRAELERLRLEVDEVLPAEAQRQAKELRARGDAAFLEENAKAAALVNDILSQVWQETGTEASELFLIQQIEMVLKEAVQIPKRIQLDKVNVIDNGDGKSLASLVKVYPEIVCNFLENVEKTLGIDVLGTLNRQSNQKNQFYGK</sequence>
<dbReference type="OrthoDB" id="9786220at2"/>
<keyword evidence="4" id="KW-0175">Coiled coil</keyword>